<dbReference type="EMBL" id="JAFBMS010000160">
    <property type="protein sequence ID" value="KAG9334168.1"/>
    <property type="molecule type" value="Genomic_DNA"/>
</dbReference>
<gene>
    <name evidence="1" type="ORF">JZ751_008527</name>
</gene>
<dbReference type="Proteomes" id="UP000824540">
    <property type="component" value="Unassembled WGS sequence"/>
</dbReference>
<accession>A0A8T2N8R3</accession>
<protein>
    <submittedName>
        <fullName evidence="1">Uncharacterized protein</fullName>
    </submittedName>
</protein>
<name>A0A8T2N8R3_9TELE</name>
<sequence length="226" mass="24957">MHHKPFLTHTWARVTTLTASDDTVTTLTASDDTVTTLTASDDTVTTLTASDDTVTNLTASDDTVTTLTASDDTQMSRYSRAETCTCICKNKQISLSSSLITLSSHLILWFCLTNYKYRPVRCSVCPCKGEWRWRGVSEASGQEQRSENKPKIHVESQCGDAGSLALSAAATQFWQVYLGLQAVCGTAPQTCNEQLLNTAVQLPLHLYHRKEERQKGRKDGEEESRG</sequence>
<organism evidence="1 2">
    <name type="scientific">Albula glossodonta</name>
    <name type="common">roundjaw bonefish</name>
    <dbReference type="NCBI Taxonomy" id="121402"/>
    <lineage>
        <taxon>Eukaryota</taxon>
        <taxon>Metazoa</taxon>
        <taxon>Chordata</taxon>
        <taxon>Craniata</taxon>
        <taxon>Vertebrata</taxon>
        <taxon>Euteleostomi</taxon>
        <taxon>Actinopterygii</taxon>
        <taxon>Neopterygii</taxon>
        <taxon>Teleostei</taxon>
        <taxon>Albuliformes</taxon>
        <taxon>Albulidae</taxon>
        <taxon>Albula</taxon>
    </lineage>
</organism>
<keyword evidence="2" id="KW-1185">Reference proteome</keyword>
<reference evidence="1" key="1">
    <citation type="thesis" date="2021" institute="BYU ScholarsArchive" country="Provo, UT, USA">
        <title>Applications of and Algorithms for Genome Assembly and Genomic Analyses with an Emphasis on Marine Teleosts.</title>
        <authorList>
            <person name="Pickett B.D."/>
        </authorList>
    </citation>
    <scope>NUCLEOTIDE SEQUENCE</scope>
    <source>
        <strain evidence="1">HI-2016</strain>
    </source>
</reference>
<evidence type="ECO:0000313" key="2">
    <source>
        <dbReference type="Proteomes" id="UP000824540"/>
    </source>
</evidence>
<comment type="caution">
    <text evidence="1">The sequence shown here is derived from an EMBL/GenBank/DDBJ whole genome shotgun (WGS) entry which is preliminary data.</text>
</comment>
<proteinExistence type="predicted"/>
<evidence type="ECO:0000313" key="1">
    <source>
        <dbReference type="EMBL" id="KAG9334168.1"/>
    </source>
</evidence>
<dbReference type="AlphaFoldDB" id="A0A8T2N8R3"/>